<keyword evidence="8" id="KW-0800">Toxin</keyword>
<feature type="binding site" evidence="8">
    <location>
        <position position="18"/>
    </location>
    <ligand>
        <name>Mg(2+)</name>
        <dbReference type="ChEBI" id="CHEBI:18420"/>
    </ligand>
</feature>
<evidence type="ECO:0000259" key="9">
    <source>
        <dbReference type="Pfam" id="PF01850"/>
    </source>
</evidence>
<dbReference type="HAMAP" id="MF_00265">
    <property type="entry name" value="VapC_Nob1"/>
    <property type="match status" value="1"/>
</dbReference>
<sequence>MSGHAASSGPVSRRAVLDTSVFVARESGRPLDTSALPEETAVSVITVAELHAGVLAARDTATRARRMSTLDVASLVEPLPVTAEAARRWAQLRVVLAEQGRRAKVNDLWIAAVAAANDMDVVTQDDDFDAIAGAGGPAVVRV</sequence>
<comment type="cofactor">
    <cofactor evidence="1 8">
        <name>Mg(2+)</name>
        <dbReference type="ChEBI" id="CHEBI:18420"/>
    </cofactor>
</comment>
<evidence type="ECO:0000256" key="3">
    <source>
        <dbReference type="ARBA" id="ARBA00022722"/>
    </source>
</evidence>
<keyword evidence="3 8" id="KW-0540">Nuclease</keyword>
<dbReference type="Proteomes" id="UP001387100">
    <property type="component" value="Unassembled WGS sequence"/>
</dbReference>
<dbReference type="PANTHER" id="PTHR33653">
    <property type="entry name" value="RIBONUCLEASE VAPC2"/>
    <property type="match status" value="1"/>
</dbReference>
<evidence type="ECO:0000313" key="10">
    <source>
        <dbReference type="EMBL" id="MEJ5943723.1"/>
    </source>
</evidence>
<evidence type="ECO:0000256" key="4">
    <source>
        <dbReference type="ARBA" id="ARBA00022723"/>
    </source>
</evidence>
<dbReference type="RefSeq" id="WP_339573115.1">
    <property type="nucleotide sequence ID" value="NZ_JBBIAA010000001.1"/>
</dbReference>
<keyword evidence="5 8" id="KW-0378">Hydrolase</keyword>
<reference evidence="10 11" key="1">
    <citation type="journal article" date="2017" name="Int. J. Syst. Evol. Microbiol.">
        <title>Pseudokineococcus basanitobsidens sp. nov., isolated from volcanic rock.</title>
        <authorList>
            <person name="Lee D.W."/>
            <person name="Park M.Y."/>
            <person name="Kim J.J."/>
            <person name="Kim B.S."/>
        </authorList>
    </citation>
    <scope>NUCLEOTIDE SEQUENCE [LARGE SCALE GENOMIC DNA]</scope>
    <source>
        <strain evidence="10 11">DSM 103726</strain>
    </source>
</reference>
<organism evidence="10 11">
    <name type="scientific">Pseudokineococcus basanitobsidens</name>
    <dbReference type="NCBI Taxonomy" id="1926649"/>
    <lineage>
        <taxon>Bacteria</taxon>
        <taxon>Bacillati</taxon>
        <taxon>Actinomycetota</taxon>
        <taxon>Actinomycetes</taxon>
        <taxon>Kineosporiales</taxon>
        <taxon>Kineosporiaceae</taxon>
        <taxon>Pseudokineococcus</taxon>
    </lineage>
</organism>
<protein>
    <recommendedName>
        <fullName evidence="8">Ribonuclease VapC</fullName>
        <shortName evidence="8">RNase VapC</shortName>
        <ecNumber evidence="8">3.1.-.-</ecNumber>
    </recommendedName>
    <alternativeName>
        <fullName evidence="8">Toxin VapC</fullName>
    </alternativeName>
</protein>
<dbReference type="EC" id="3.1.-.-" evidence="8"/>
<evidence type="ECO:0000256" key="8">
    <source>
        <dbReference type="HAMAP-Rule" id="MF_00265"/>
    </source>
</evidence>
<evidence type="ECO:0000256" key="7">
    <source>
        <dbReference type="ARBA" id="ARBA00038093"/>
    </source>
</evidence>
<feature type="binding site" evidence="8">
    <location>
        <position position="107"/>
    </location>
    <ligand>
        <name>Mg(2+)</name>
        <dbReference type="ChEBI" id="CHEBI:18420"/>
    </ligand>
</feature>
<evidence type="ECO:0000256" key="2">
    <source>
        <dbReference type="ARBA" id="ARBA00022649"/>
    </source>
</evidence>
<feature type="domain" description="PIN" evidence="9">
    <location>
        <begin position="16"/>
        <end position="133"/>
    </location>
</feature>
<comment type="similarity">
    <text evidence="7 8">Belongs to the PINc/VapC protein family.</text>
</comment>
<dbReference type="Gene3D" id="3.40.50.1010">
    <property type="entry name" value="5'-nuclease"/>
    <property type="match status" value="1"/>
</dbReference>
<dbReference type="Pfam" id="PF01850">
    <property type="entry name" value="PIN"/>
    <property type="match status" value="1"/>
</dbReference>
<comment type="caution">
    <text evidence="10">The sequence shown here is derived from an EMBL/GenBank/DDBJ whole genome shotgun (WGS) entry which is preliminary data.</text>
</comment>
<keyword evidence="4 8" id="KW-0479">Metal-binding</keyword>
<keyword evidence="2 8" id="KW-1277">Toxin-antitoxin system</keyword>
<name>A0ABU8RF77_9ACTN</name>
<dbReference type="SUPFAM" id="SSF88723">
    <property type="entry name" value="PIN domain-like"/>
    <property type="match status" value="1"/>
</dbReference>
<dbReference type="InterPro" id="IPR022907">
    <property type="entry name" value="VapC_family"/>
</dbReference>
<dbReference type="InterPro" id="IPR029060">
    <property type="entry name" value="PIN-like_dom_sf"/>
</dbReference>
<accession>A0ABU8RF77</accession>
<keyword evidence="11" id="KW-1185">Reference proteome</keyword>
<comment type="function">
    <text evidence="8">Toxic component of a toxin-antitoxin (TA) system. An RNase.</text>
</comment>
<dbReference type="EMBL" id="JBBIAA010000001">
    <property type="protein sequence ID" value="MEJ5943723.1"/>
    <property type="molecule type" value="Genomic_DNA"/>
</dbReference>
<dbReference type="CDD" id="cd18768">
    <property type="entry name" value="PIN_MtVapC4-C5-like"/>
    <property type="match status" value="1"/>
</dbReference>
<dbReference type="PANTHER" id="PTHR33653:SF1">
    <property type="entry name" value="RIBONUCLEASE VAPC2"/>
    <property type="match status" value="1"/>
</dbReference>
<keyword evidence="6 8" id="KW-0460">Magnesium</keyword>
<dbReference type="InterPro" id="IPR002716">
    <property type="entry name" value="PIN_dom"/>
</dbReference>
<evidence type="ECO:0000313" key="11">
    <source>
        <dbReference type="Proteomes" id="UP001387100"/>
    </source>
</evidence>
<evidence type="ECO:0000256" key="6">
    <source>
        <dbReference type="ARBA" id="ARBA00022842"/>
    </source>
</evidence>
<evidence type="ECO:0000256" key="1">
    <source>
        <dbReference type="ARBA" id="ARBA00001946"/>
    </source>
</evidence>
<dbReference type="InterPro" id="IPR050556">
    <property type="entry name" value="Type_II_TA_system_RNase"/>
</dbReference>
<gene>
    <name evidence="8" type="primary">vapC</name>
    <name evidence="10" type="ORF">WDZ17_00255</name>
</gene>
<evidence type="ECO:0000256" key="5">
    <source>
        <dbReference type="ARBA" id="ARBA00022801"/>
    </source>
</evidence>
<proteinExistence type="inferred from homology"/>